<gene>
    <name evidence="2" type="ORF">NLJ89_g11836</name>
</gene>
<comment type="caution">
    <text evidence="2">The sequence shown here is derived from an EMBL/GenBank/DDBJ whole genome shotgun (WGS) entry which is preliminary data.</text>
</comment>
<dbReference type="Proteomes" id="UP001148786">
    <property type="component" value="Unassembled WGS sequence"/>
</dbReference>
<evidence type="ECO:0000313" key="2">
    <source>
        <dbReference type="EMBL" id="KAJ3486204.1"/>
    </source>
</evidence>
<accession>A0A9W8JNF8</accession>
<evidence type="ECO:0000256" key="1">
    <source>
        <dbReference type="SAM" id="MobiDB-lite"/>
    </source>
</evidence>
<evidence type="ECO:0000313" key="3">
    <source>
        <dbReference type="Proteomes" id="UP001148786"/>
    </source>
</evidence>
<dbReference type="EMBL" id="JANKHO010003096">
    <property type="protein sequence ID" value="KAJ3486204.1"/>
    <property type="molecule type" value="Genomic_DNA"/>
</dbReference>
<proteinExistence type="predicted"/>
<reference evidence="2" key="1">
    <citation type="submission" date="2022-07" db="EMBL/GenBank/DDBJ databases">
        <title>Genome Sequence of Agrocybe chaxingu.</title>
        <authorList>
            <person name="Buettner E."/>
        </authorList>
    </citation>
    <scope>NUCLEOTIDE SEQUENCE</scope>
    <source>
        <strain evidence="2">MP-N11</strain>
    </source>
</reference>
<organism evidence="2 3">
    <name type="scientific">Agrocybe chaxingu</name>
    <dbReference type="NCBI Taxonomy" id="84603"/>
    <lineage>
        <taxon>Eukaryota</taxon>
        <taxon>Fungi</taxon>
        <taxon>Dikarya</taxon>
        <taxon>Basidiomycota</taxon>
        <taxon>Agaricomycotina</taxon>
        <taxon>Agaricomycetes</taxon>
        <taxon>Agaricomycetidae</taxon>
        <taxon>Agaricales</taxon>
        <taxon>Agaricineae</taxon>
        <taxon>Strophariaceae</taxon>
        <taxon>Agrocybe</taxon>
    </lineage>
</organism>
<feature type="region of interest" description="Disordered" evidence="1">
    <location>
        <begin position="1"/>
        <end position="53"/>
    </location>
</feature>
<name>A0A9W8JNF8_9AGAR</name>
<protein>
    <submittedName>
        <fullName evidence="2">Uncharacterized protein</fullName>
    </submittedName>
</protein>
<feature type="compositionally biased region" description="Polar residues" evidence="1">
    <location>
        <begin position="7"/>
        <end position="17"/>
    </location>
</feature>
<sequence>MRGTESGDAQSQGSALGTASDYDHNGSSCCNNDDDDGEGHSYSDSSGPDDDSRSTNGYLGILCQCIKTRCDHQRIHHFCLDNLNLYYFYYIYPSSCYYNFFDYFAA</sequence>
<keyword evidence="3" id="KW-1185">Reference proteome</keyword>
<dbReference type="AlphaFoldDB" id="A0A9W8JNF8"/>